<dbReference type="EMBL" id="MLJW01009037">
    <property type="protein sequence ID" value="OIQ63404.1"/>
    <property type="molecule type" value="Genomic_DNA"/>
</dbReference>
<proteinExistence type="predicted"/>
<dbReference type="AlphaFoldDB" id="A0A1J5P7G9"/>
<protein>
    <submittedName>
        <fullName evidence="1">Uncharacterized protein</fullName>
    </submittedName>
</protein>
<evidence type="ECO:0000313" key="1">
    <source>
        <dbReference type="EMBL" id="OIQ63404.1"/>
    </source>
</evidence>
<sequence length="45" mass="5268">MQQSPAMGRGTAEWLTFGNYRTLNLREFHYERVAENRPLIESAII</sequence>
<reference evidence="1" key="1">
    <citation type="submission" date="2016-10" db="EMBL/GenBank/DDBJ databases">
        <title>Sequence of Gallionella enrichment culture.</title>
        <authorList>
            <person name="Poehlein A."/>
            <person name="Muehling M."/>
            <person name="Daniel R."/>
        </authorList>
    </citation>
    <scope>NUCLEOTIDE SEQUENCE</scope>
</reference>
<accession>A0A1J5P7G9</accession>
<name>A0A1J5P7G9_9ZZZZ</name>
<comment type="caution">
    <text evidence="1">The sequence shown here is derived from an EMBL/GenBank/DDBJ whole genome shotgun (WGS) entry which is preliminary data.</text>
</comment>
<gene>
    <name evidence="1" type="ORF">GALL_550540</name>
</gene>
<organism evidence="1">
    <name type="scientific">mine drainage metagenome</name>
    <dbReference type="NCBI Taxonomy" id="410659"/>
    <lineage>
        <taxon>unclassified sequences</taxon>
        <taxon>metagenomes</taxon>
        <taxon>ecological metagenomes</taxon>
    </lineage>
</organism>